<dbReference type="Proteomes" id="UP000827721">
    <property type="component" value="Unassembled WGS sequence"/>
</dbReference>
<keyword evidence="2" id="KW-1185">Reference proteome</keyword>
<proteinExistence type="predicted"/>
<name>A0ABQ8H9P2_9ROSI</name>
<dbReference type="EMBL" id="JAFEMO010000013">
    <property type="protein sequence ID" value="KAH7550628.1"/>
    <property type="molecule type" value="Genomic_DNA"/>
</dbReference>
<evidence type="ECO:0000313" key="1">
    <source>
        <dbReference type="EMBL" id="KAH7550628.1"/>
    </source>
</evidence>
<protein>
    <submittedName>
        <fullName evidence="1">Uncharacterized protein</fullName>
    </submittedName>
</protein>
<comment type="caution">
    <text evidence="1">The sequence shown here is derived from an EMBL/GenBank/DDBJ whole genome shotgun (WGS) entry which is preliminary data.</text>
</comment>
<gene>
    <name evidence="1" type="ORF">JRO89_XS13G0235000</name>
</gene>
<reference evidence="1 2" key="1">
    <citation type="submission" date="2021-02" db="EMBL/GenBank/DDBJ databases">
        <title>Plant Genome Project.</title>
        <authorList>
            <person name="Zhang R.-G."/>
        </authorList>
    </citation>
    <scope>NUCLEOTIDE SEQUENCE [LARGE SCALE GENOMIC DNA]</scope>
    <source>
        <tissue evidence="1">Leaves</tissue>
    </source>
</reference>
<sequence length="216" mass="23248">MVLSLKLLRPLEIEGNVDQVKDLNKSEVSCPDSRGSMVISVINPGAVRKKMGTGEGNNSSTEETKVVMDELAKTLSEGSWVVDSVAADMEGLEGAISVGPIIQIDCGVGQAQKVKLGLVSSISNEYILTPKKPNTRKWKRTARKGSGQSALEVKMKDFEWFCLFLKLNSDVSIRQSCDLVGLGGVIKNSDGWIVAAFAKPLKCCVSVEVGEFLGLK</sequence>
<accession>A0ABQ8H9P2</accession>
<organism evidence="1 2">
    <name type="scientific">Xanthoceras sorbifolium</name>
    <dbReference type="NCBI Taxonomy" id="99658"/>
    <lineage>
        <taxon>Eukaryota</taxon>
        <taxon>Viridiplantae</taxon>
        <taxon>Streptophyta</taxon>
        <taxon>Embryophyta</taxon>
        <taxon>Tracheophyta</taxon>
        <taxon>Spermatophyta</taxon>
        <taxon>Magnoliopsida</taxon>
        <taxon>eudicotyledons</taxon>
        <taxon>Gunneridae</taxon>
        <taxon>Pentapetalae</taxon>
        <taxon>rosids</taxon>
        <taxon>malvids</taxon>
        <taxon>Sapindales</taxon>
        <taxon>Sapindaceae</taxon>
        <taxon>Xanthoceroideae</taxon>
        <taxon>Xanthoceras</taxon>
    </lineage>
</organism>
<evidence type="ECO:0000313" key="2">
    <source>
        <dbReference type="Proteomes" id="UP000827721"/>
    </source>
</evidence>